<protein>
    <recommendedName>
        <fullName evidence="4">PA14 domain-containing protein</fullName>
    </recommendedName>
</protein>
<evidence type="ECO:0000313" key="3">
    <source>
        <dbReference type="Proteomes" id="UP000002875"/>
    </source>
</evidence>
<organism evidence="2 3">
    <name type="scientific">Emticicia oligotrophica (strain DSM 17448 / CIP 109782 / MTCC 6937 / GPTSA100-15)</name>
    <dbReference type="NCBI Taxonomy" id="929562"/>
    <lineage>
        <taxon>Bacteria</taxon>
        <taxon>Pseudomonadati</taxon>
        <taxon>Bacteroidota</taxon>
        <taxon>Cytophagia</taxon>
        <taxon>Cytophagales</taxon>
        <taxon>Leadbetterellaceae</taxon>
        <taxon>Emticicia</taxon>
    </lineage>
</organism>
<evidence type="ECO:0000313" key="2">
    <source>
        <dbReference type="EMBL" id="AFK04179.1"/>
    </source>
</evidence>
<keyword evidence="3" id="KW-1185">Reference proteome</keyword>
<evidence type="ECO:0008006" key="4">
    <source>
        <dbReference type="Google" id="ProtNLM"/>
    </source>
</evidence>
<dbReference type="Proteomes" id="UP000002875">
    <property type="component" value="Chromosome"/>
</dbReference>
<feature type="chain" id="PRO_5045117434" description="PA14 domain-containing protein" evidence="1">
    <location>
        <begin position="23"/>
        <end position="562"/>
    </location>
</feature>
<keyword evidence="1" id="KW-0732">Signal</keyword>
<sequence>MTMKLRFFAFIIFLGASLQSYAQGFAMNKLPLDNWEMGNWKQVESVDNPFKKKRVINAGNKFLYADTPGKISSKLTTADAKIKFDFMLGTTSEAIYYIQGKYGVLLSNIRTSGSIITNDGSLKLPSQNAGRTAGLWQTLEITFSSASYGNALIIEKVSLNDVVIHQGYVINTDGKNEGPISFENKVGSVAIKDLEYLKYGNEKPLKLSNLTYELYETYDWDKQFAKKNEKPNDSGKANELTKDYGVGFNRFLLVFQGNLEVEKDGNYSLIADCAGKESVTVDGKEIIPMADESYRKQRIAYLTLSKGTHKIEIKYIKVWWKAELGLFAAGPEIRPYALHAETSLPTPQAIGEIDVNPKNDVEIIRSFVMFNGKKRIHAISIGTPQGMHYSYDLDQAAILYAWKGEFADVTEMFYERGEPQLLEAKGVRTKFSGKPSVFVLSDANSTSPDSLDAYKELIYKGYSIDEGGLPTYKYQYAGGNFTQKISTNNEGISISINATGAQNLYYKLGEGKSISQIEKGRYLVDNQYVLIDSKSKPIIRNSKVGQELIIPLNGSLTYSVSW</sequence>
<accession>A0ABM5N3Y5</accession>
<dbReference type="EMBL" id="CP002961">
    <property type="protein sequence ID" value="AFK04179.1"/>
    <property type="molecule type" value="Genomic_DNA"/>
</dbReference>
<name>A0ABM5N3Y5_EMTOG</name>
<reference evidence="2 3" key="1">
    <citation type="submission" date="2011-07" db="EMBL/GenBank/DDBJ databases">
        <title>The complete genome of chromosome of Emticicia oligotrophica DSM 17448.</title>
        <authorList>
            <consortium name="US DOE Joint Genome Institute (JGI-PGF)"/>
            <person name="Lucas S."/>
            <person name="Han J."/>
            <person name="Lapidus A."/>
            <person name="Bruce D."/>
            <person name="Goodwin L."/>
            <person name="Pitluck S."/>
            <person name="Peters L."/>
            <person name="Kyrpides N."/>
            <person name="Mavromatis K."/>
            <person name="Ivanova N."/>
            <person name="Ovchinnikova G."/>
            <person name="Teshima H."/>
            <person name="Detter J.C."/>
            <person name="Tapia R."/>
            <person name="Han C."/>
            <person name="Land M."/>
            <person name="Hauser L."/>
            <person name="Markowitz V."/>
            <person name="Cheng J.-F."/>
            <person name="Hugenholtz P."/>
            <person name="Woyke T."/>
            <person name="Wu D."/>
            <person name="Tindall B."/>
            <person name="Pomrenke H."/>
            <person name="Brambilla E."/>
            <person name="Klenk H.-P."/>
            <person name="Eisen J.A."/>
        </authorList>
    </citation>
    <scope>NUCLEOTIDE SEQUENCE [LARGE SCALE GENOMIC DNA]</scope>
    <source>
        <strain evidence="2 3">DSM 17448</strain>
    </source>
</reference>
<feature type="signal peptide" evidence="1">
    <location>
        <begin position="1"/>
        <end position="22"/>
    </location>
</feature>
<proteinExistence type="predicted"/>
<dbReference type="Gene3D" id="2.60.120.380">
    <property type="match status" value="1"/>
</dbReference>
<evidence type="ECO:0000256" key="1">
    <source>
        <dbReference type="SAM" id="SignalP"/>
    </source>
</evidence>
<gene>
    <name evidence="2" type="ordered locus">Emtol_3046</name>
</gene>